<comment type="caution">
    <text evidence="1">The sequence shown here is derived from an EMBL/GenBank/DDBJ whole genome shotgun (WGS) entry which is preliminary data.</text>
</comment>
<gene>
    <name evidence="1" type="ORF">Rsw2DRAFT_2309</name>
</gene>
<protein>
    <recommendedName>
        <fullName evidence="3">DUF4177 domain-containing protein</fullName>
    </recommendedName>
</protein>
<dbReference type="EMBL" id="ACYY01000015">
    <property type="protein sequence ID" value="EEW24707.1"/>
    <property type="molecule type" value="Genomic_DNA"/>
</dbReference>
<accession>C8S2N1</accession>
<evidence type="ECO:0000313" key="1">
    <source>
        <dbReference type="EMBL" id="EEW24707.1"/>
    </source>
</evidence>
<reference evidence="1 2" key="1">
    <citation type="submission" date="2009-08" db="EMBL/GenBank/DDBJ databases">
        <title>The draft genome of Rhodobacter sp. SW2.</title>
        <authorList>
            <consortium name="US DOE Joint Genome Institute (JGI-PGF)"/>
            <person name="Lucas S."/>
            <person name="Copeland A."/>
            <person name="Lapidus A."/>
            <person name="Glavina del Rio T."/>
            <person name="Tice H."/>
            <person name="Bruce D."/>
            <person name="Goodwin L."/>
            <person name="Pitluck S."/>
            <person name="Larimer F."/>
            <person name="Land M.L."/>
            <person name="Hauser L."/>
            <person name="Emerson D."/>
        </authorList>
    </citation>
    <scope>NUCLEOTIDE SEQUENCE [LARGE SCALE GENOMIC DNA]</scope>
    <source>
        <strain evidence="1 2">SW2</strain>
    </source>
</reference>
<proteinExistence type="predicted"/>
<dbReference type="eggNOG" id="ENOG5032S3Y">
    <property type="taxonomic scope" value="Bacteria"/>
</dbReference>
<dbReference type="OrthoDB" id="7658888at2"/>
<name>C8S2N1_9RHOB</name>
<keyword evidence="2" id="KW-1185">Reference proteome</keyword>
<dbReference type="RefSeq" id="WP_008031143.1">
    <property type="nucleotide sequence ID" value="NZ_ACYY01000015.1"/>
</dbReference>
<sequence>MSLFEYKILPAPRRGEKSREAKTTVDRFALTLSQQINALARDGWEYLRADTLPCDERSGLTGTATHFHAMLVFRRKLLDLPAVVVTPMAVAPLPTVTVDAPSGAAPSLGPAPIR</sequence>
<evidence type="ECO:0000313" key="2">
    <source>
        <dbReference type="Proteomes" id="UP000010121"/>
    </source>
</evidence>
<evidence type="ECO:0008006" key="3">
    <source>
        <dbReference type="Google" id="ProtNLM"/>
    </source>
</evidence>
<organism evidence="1 2">
    <name type="scientific">Rhodobacter ferrooxidans</name>
    <dbReference type="NCBI Taxonomy" id="371731"/>
    <lineage>
        <taxon>Bacteria</taxon>
        <taxon>Pseudomonadati</taxon>
        <taxon>Pseudomonadota</taxon>
        <taxon>Alphaproteobacteria</taxon>
        <taxon>Rhodobacterales</taxon>
        <taxon>Rhodobacter group</taxon>
        <taxon>Rhodobacter</taxon>
    </lineage>
</organism>
<dbReference type="Proteomes" id="UP000010121">
    <property type="component" value="Unassembled WGS sequence"/>
</dbReference>
<dbReference type="STRING" id="371731.Rsw2DRAFT_2309"/>
<dbReference type="AlphaFoldDB" id="C8S2N1"/>